<dbReference type="RefSeq" id="WP_226765705.1">
    <property type="nucleotide sequence ID" value="NZ_BAAAEO010000001.1"/>
</dbReference>
<keyword evidence="3" id="KW-0808">Transferase</keyword>
<dbReference type="InterPro" id="IPR005836">
    <property type="entry name" value="ADP_Glu_pyroP_CS"/>
</dbReference>
<dbReference type="PANTHER" id="PTHR43523:SF2">
    <property type="entry name" value="GLUCOSE-1-PHOSPHATE ADENYLYLTRANSFERASE"/>
    <property type="match status" value="1"/>
</dbReference>
<proteinExistence type="inferred from homology"/>
<name>A0ABN1DBS2_9GAMM</name>
<gene>
    <name evidence="10" type="ORF">GCM10009098_03740</name>
</gene>
<comment type="caution">
    <text evidence="10">The sequence shown here is derived from an EMBL/GenBank/DDBJ whole genome shotgun (WGS) entry which is preliminary data.</text>
</comment>
<evidence type="ECO:0000256" key="6">
    <source>
        <dbReference type="ARBA" id="ARBA00022840"/>
    </source>
</evidence>
<feature type="domain" description="Nucleotidyl transferase" evidence="9">
    <location>
        <begin position="6"/>
        <end position="266"/>
    </location>
</feature>
<accession>A0ABN1DBS2</accession>
<sequence>MCRVLSIVLAGGAGKRLQPLTLKQAKPALPFVRRRRIIDFVLSNLYHSGFNQLLVLTQYQPASLHRHLQQYWQPLFASSGALQLCRAPADADQGTAGAVAHQLSVIRDYRPDVIAILSADHVYKMDYRQMLAFHLNQQAAVTVSAVAVPLSLARQFGIFSTDAKHHIVKFCEKPQADIPTIPERPGYALASMGNYLFDASYLCQQLEQLDLSCHHDFGHHLLPQICGQQLACVYDFSTNQLPGEQSLPHYWRDVGTLSAYFHSKLDMMQHPDWLDGPKQHWPILAANKQPLRYRIASAAFRRLPLQAHQPLYS</sequence>
<evidence type="ECO:0000256" key="4">
    <source>
        <dbReference type="ARBA" id="ARBA00022695"/>
    </source>
</evidence>
<dbReference type="SUPFAM" id="SSF53448">
    <property type="entry name" value="Nucleotide-diphospho-sugar transferases"/>
    <property type="match status" value="1"/>
</dbReference>
<keyword evidence="7" id="KW-0320">Glycogen biosynthesis</keyword>
<dbReference type="InterPro" id="IPR029044">
    <property type="entry name" value="Nucleotide-diphossugar_trans"/>
</dbReference>
<keyword evidence="5" id="KW-0547">Nucleotide-binding</keyword>
<keyword evidence="8" id="KW-0119">Carbohydrate metabolism</keyword>
<dbReference type="PROSITE" id="PS00808">
    <property type="entry name" value="ADP_GLC_PYROPHOSPH_1"/>
    <property type="match status" value="1"/>
</dbReference>
<protein>
    <recommendedName>
        <fullName evidence="9">Nucleotidyl transferase domain-containing protein</fullName>
    </recommendedName>
</protein>
<comment type="similarity">
    <text evidence="1">Belongs to the bacterial/plant glucose-1-phosphate adenylyltransferase family.</text>
</comment>
<dbReference type="EMBL" id="BAAAEO010000001">
    <property type="protein sequence ID" value="GAA0539457.1"/>
    <property type="molecule type" value="Genomic_DNA"/>
</dbReference>
<keyword evidence="11" id="KW-1185">Reference proteome</keyword>
<dbReference type="Pfam" id="PF00483">
    <property type="entry name" value="NTP_transferase"/>
    <property type="match status" value="1"/>
</dbReference>
<dbReference type="Gene3D" id="3.90.550.10">
    <property type="entry name" value="Spore Coat Polysaccharide Biosynthesis Protein SpsA, Chain A"/>
    <property type="match status" value="1"/>
</dbReference>
<evidence type="ECO:0000256" key="7">
    <source>
        <dbReference type="ARBA" id="ARBA00023056"/>
    </source>
</evidence>
<keyword evidence="4" id="KW-0548">Nucleotidyltransferase</keyword>
<evidence type="ECO:0000256" key="3">
    <source>
        <dbReference type="ARBA" id="ARBA00022679"/>
    </source>
</evidence>
<evidence type="ECO:0000256" key="1">
    <source>
        <dbReference type="ARBA" id="ARBA00010443"/>
    </source>
</evidence>
<keyword evidence="2" id="KW-0321">Glycogen metabolism</keyword>
<evidence type="ECO:0000313" key="11">
    <source>
        <dbReference type="Proteomes" id="UP001501169"/>
    </source>
</evidence>
<evidence type="ECO:0000259" key="9">
    <source>
        <dbReference type="Pfam" id="PF00483"/>
    </source>
</evidence>
<evidence type="ECO:0000256" key="8">
    <source>
        <dbReference type="ARBA" id="ARBA00023277"/>
    </source>
</evidence>
<dbReference type="PANTHER" id="PTHR43523">
    <property type="entry name" value="GLUCOSE-1-PHOSPHATE ADENYLYLTRANSFERASE-RELATED"/>
    <property type="match status" value="1"/>
</dbReference>
<evidence type="ECO:0000313" key="10">
    <source>
        <dbReference type="EMBL" id="GAA0539457.1"/>
    </source>
</evidence>
<dbReference type="InterPro" id="IPR011831">
    <property type="entry name" value="ADP-Glc_PPase"/>
</dbReference>
<dbReference type="Proteomes" id="UP001501169">
    <property type="component" value="Unassembled WGS sequence"/>
</dbReference>
<reference evidence="10 11" key="1">
    <citation type="journal article" date="2019" name="Int. J. Syst. Evol. Microbiol.">
        <title>The Global Catalogue of Microorganisms (GCM) 10K type strain sequencing project: providing services to taxonomists for standard genome sequencing and annotation.</title>
        <authorList>
            <consortium name="The Broad Institute Genomics Platform"/>
            <consortium name="The Broad Institute Genome Sequencing Center for Infectious Disease"/>
            <person name="Wu L."/>
            <person name="Ma J."/>
        </authorList>
    </citation>
    <scope>NUCLEOTIDE SEQUENCE [LARGE SCALE GENOMIC DNA]</scope>
    <source>
        <strain evidence="10 11">JCM 14331</strain>
    </source>
</reference>
<dbReference type="InterPro" id="IPR005835">
    <property type="entry name" value="NTP_transferase_dom"/>
</dbReference>
<evidence type="ECO:0000256" key="2">
    <source>
        <dbReference type="ARBA" id="ARBA00022600"/>
    </source>
</evidence>
<keyword evidence="6" id="KW-0067">ATP-binding</keyword>
<evidence type="ECO:0000256" key="5">
    <source>
        <dbReference type="ARBA" id="ARBA00022741"/>
    </source>
</evidence>
<organism evidence="10 11">
    <name type="scientific">Rheinheimera aquimaris</name>
    <dbReference type="NCBI Taxonomy" id="412437"/>
    <lineage>
        <taxon>Bacteria</taxon>
        <taxon>Pseudomonadati</taxon>
        <taxon>Pseudomonadota</taxon>
        <taxon>Gammaproteobacteria</taxon>
        <taxon>Chromatiales</taxon>
        <taxon>Chromatiaceae</taxon>
        <taxon>Rheinheimera</taxon>
    </lineage>
</organism>